<sequence>MAAEQAGDVRIDVASLPDNAAAEMDFRDTSFFQSGDPSLQLPSPASILQQHPGKTTGNVRFEHLNLLVKMGYWYHVRFEEVQTLRAMRQVFANNEVPVPEVCGWRKHGNMCSIYMSLIPGQTLDQAWPTLTNEDKGLICADLSRIVGQLRRLVQGPSGNCFVGSINGGTLLDRFFRFDYEEGPFPTVKSFNDWFFAAATRQRPGPGKAIDPGPYRHLLPDTGNIYFAHGDLTLTNIMISDGPAPRRISAILDWEQSGWFPEYWEYCKLLYAVDYEHGWRVDGWADKVMKPFPDEWELFAEWSLWRCP</sequence>
<dbReference type="AlphaFoldDB" id="A0A9P7N546"/>
<evidence type="ECO:0000313" key="2">
    <source>
        <dbReference type="EMBL" id="KAG5994853.1"/>
    </source>
</evidence>
<dbReference type="PANTHER" id="PTHR21310:SF54">
    <property type="entry name" value="AMINOGLYCOSIDE PHOSPHOTRANSFERASE DOMAIN-CONTAINING PROTEIN"/>
    <property type="match status" value="1"/>
</dbReference>
<gene>
    <name evidence="2" type="ORF">E4U43_003163</name>
</gene>
<dbReference type="InterPro" id="IPR051678">
    <property type="entry name" value="AGP_Transferase"/>
</dbReference>
<accession>A0A9P7N546</accession>
<dbReference type="Pfam" id="PF01636">
    <property type="entry name" value="APH"/>
    <property type="match status" value="1"/>
</dbReference>
<name>A0A9P7N546_9HYPO</name>
<keyword evidence="3" id="KW-1185">Reference proteome</keyword>
<reference evidence="2" key="1">
    <citation type="journal article" date="2020" name="bioRxiv">
        <title>Whole genome comparisons of ergot fungi reveals the divergence and evolution of species within the genus Claviceps are the result of varying mechanisms driving genome evolution and host range expansion.</title>
        <authorList>
            <person name="Wyka S.A."/>
            <person name="Mondo S.J."/>
            <person name="Liu M."/>
            <person name="Dettman J."/>
            <person name="Nalam V."/>
            <person name="Broders K.D."/>
        </authorList>
    </citation>
    <scope>NUCLEOTIDE SEQUENCE</scope>
    <source>
        <strain evidence="2">CCC 602</strain>
    </source>
</reference>
<dbReference type="Proteomes" id="UP000748025">
    <property type="component" value="Unassembled WGS sequence"/>
</dbReference>
<dbReference type="Gene3D" id="3.90.1200.10">
    <property type="match status" value="1"/>
</dbReference>
<protein>
    <recommendedName>
        <fullName evidence="1">Aminoglycoside phosphotransferase domain-containing protein</fullName>
    </recommendedName>
</protein>
<dbReference type="InterPro" id="IPR002575">
    <property type="entry name" value="Aminoglycoside_PTrfase"/>
</dbReference>
<organism evidence="2 3">
    <name type="scientific">Claviceps pusilla</name>
    <dbReference type="NCBI Taxonomy" id="123648"/>
    <lineage>
        <taxon>Eukaryota</taxon>
        <taxon>Fungi</taxon>
        <taxon>Dikarya</taxon>
        <taxon>Ascomycota</taxon>
        <taxon>Pezizomycotina</taxon>
        <taxon>Sordariomycetes</taxon>
        <taxon>Hypocreomycetidae</taxon>
        <taxon>Hypocreales</taxon>
        <taxon>Clavicipitaceae</taxon>
        <taxon>Claviceps</taxon>
    </lineage>
</organism>
<evidence type="ECO:0000259" key="1">
    <source>
        <dbReference type="Pfam" id="PF01636"/>
    </source>
</evidence>
<dbReference type="SUPFAM" id="SSF56112">
    <property type="entry name" value="Protein kinase-like (PK-like)"/>
    <property type="match status" value="1"/>
</dbReference>
<dbReference type="PANTHER" id="PTHR21310">
    <property type="entry name" value="AMINOGLYCOSIDE PHOSPHOTRANSFERASE-RELATED-RELATED"/>
    <property type="match status" value="1"/>
</dbReference>
<dbReference type="EMBL" id="SRPW01002201">
    <property type="protein sequence ID" value="KAG5994853.1"/>
    <property type="molecule type" value="Genomic_DNA"/>
</dbReference>
<comment type="caution">
    <text evidence="2">The sequence shown here is derived from an EMBL/GenBank/DDBJ whole genome shotgun (WGS) entry which is preliminary data.</text>
</comment>
<dbReference type="InterPro" id="IPR011009">
    <property type="entry name" value="Kinase-like_dom_sf"/>
</dbReference>
<proteinExistence type="predicted"/>
<feature type="domain" description="Aminoglycoside phosphotransferase" evidence="1">
    <location>
        <begin position="79"/>
        <end position="269"/>
    </location>
</feature>
<dbReference type="OrthoDB" id="5404599at2759"/>
<evidence type="ECO:0000313" key="3">
    <source>
        <dbReference type="Proteomes" id="UP000748025"/>
    </source>
</evidence>